<feature type="transmembrane region" description="Helical" evidence="1">
    <location>
        <begin position="341"/>
        <end position="365"/>
    </location>
</feature>
<reference evidence="2 3" key="1">
    <citation type="submission" date="2021-01" db="EMBL/GenBank/DDBJ databases">
        <title>Whole genome shotgun sequence of Verrucosispora qiuiae NBRC 106684.</title>
        <authorList>
            <person name="Komaki H."/>
            <person name="Tamura T."/>
        </authorList>
    </citation>
    <scope>NUCLEOTIDE SEQUENCE [LARGE SCALE GENOMIC DNA]</scope>
    <source>
        <strain evidence="2 3">NBRC 106684</strain>
    </source>
</reference>
<keyword evidence="1" id="KW-0812">Transmembrane</keyword>
<protein>
    <recommendedName>
        <fullName evidence="4">Nickel/cobalt efflux system</fullName>
    </recommendedName>
</protein>
<dbReference type="PANTHER" id="PTHR40659:SF1">
    <property type="entry name" value="NICKEL_COBALT EFFLUX SYSTEM RCNA"/>
    <property type="match status" value="1"/>
</dbReference>
<dbReference type="InterPro" id="IPR051224">
    <property type="entry name" value="NiCoT_RcnA"/>
</dbReference>
<name>A0ABQ4JIE0_9ACTN</name>
<dbReference type="EMBL" id="BOPC01000108">
    <property type="protein sequence ID" value="GIJ30373.1"/>
    <property type="molecule type" value="Genomic_DNA"/>
</dbReference>
<dbReference type="PANTHER" id="PTHR40659">
    <property type="entry name" value="NICKEL/COBALT EFFLUX SYSTEM RCNA"/>
    <property type="match status" value="1"/>
</dbReference>
<keyword evidence="1" id="KW-0472">Membrane</keyword>
<proteinExistence type="predicted"/>
<feature type="transmembrane region" description="Helical" evidence="1">
    <location>
        <begin position="288"/>
        <end position="309"/>
    </location>
</feature>
<feature type="transmembrane region" description="Helical" evidence="1">
    <location>
        <begin position="371"/>
        <end position="396"/>
    </location>
</feature>
<evidence type="ECO:0000256" key="1">
    <source>
        <dbReference type="SAM" id="Phobius"/>
    </source>
</evidence>
<feature type="transmembrane region" description="Helical" evidence="1">
    <location>
        <begin position="252"/>
        <end position="276"/>
    </location>
</feature>
<comment type="caution">
    <text evidence="2">The sequence shown here is derived from an EMBL/GenBank/DDBJ whole genome shotgun (WGS) entry which is preliminary data.</text>
</comment>
<accession>A0ABQ4JIE0</accession>
<evidence type="ECO:0008006" key="4">
    <source>
        <dbReference type="Google" id="ProtNLM"/>
    </source>
</evidence>
<keyword evidence="3" id="KW-1185">Reference proteome</keyword>
<dbReference type="Proteomes" id="UP000653076">
    <property type="component" value="Unassembled WGS sequence"/>
</dbReference>
<feature type="transmembrane region" description="Helical" evidence="1">
    <location>
        <begin position="211"/>
        <end position="231"/>
    </location>
</feature>
<sequence>MGVLVPGAASAHPFGPPQQIKVAGEGDHEVRVRWLVGGTDDLTLLGVALGVLSQDRVLLDGAVVYEPADGAALAGAPEFADYLTERITVTQDGRPCAGEAGVAGDLASGGADVLFTCPEPVSRVIVTSRMLTDLHPAYRTLARGPDGQKVVYDGTHESAEWTVGTGTGTGTGTGAGTGAGTGSRVASTALPDLFGVADFGDWLLEAVQSPGFVPVALVIAFVAGAAHGLAPGHGKSLAAAYLIGSRGRVRDAAWLGFSVAVMHTVSVLAIAIAWTFFSLSDLVSLERLTTGLQLAAGLTVVAVGLWLLLRHLRRRGHTHGHGHDHTHHHDHDHPTTTRPGLVLLGMSGGLTPSPAAFLLLVTGIFAGRSGFALVLVACFGLGLAAVLFTVGLMALTGRSLVARAAGSRAFMRSATRVAPVLAACGITLVGVGISAAAVAGLPGI</sequence>
<evidence type="ECO:0000313" key="2">
    <source>
        <dbReference type="EMBL" id="GIJ30373.1"/>
    </source>
</evidence>
<evidence type="ECO:0000313" key="3">
    <source>
        <dbReference type="Proteomes" id="UP000653076"/>
    </source>
</evidence>
<feature type="transmembrane region" description="Helical" evidence="1">
    <location>
        <begin position="417"/>
        <end position="441"/>
    </location>
</feature>
<gene>
    <name evidence="2" type="ORF">Vqi01_55350</name>
</gene>
<organism evidence="2 3">
    <name type="scientific">Micromonospora qiuiae</name>
    <dbReference type="NCBI Taxonomy" id="502268"/>
    <lineage>
        <taxon>Bacteria</taxon>
        <taxon>Bacillati</taxon>
        <taxon>Actinomycetota</taxon>
        <taxon>Actinomycetes</taxon>
        <taxon>Micromonosporales</taxon>
        <taxon>Micromonosporaceae</taxon>
        <taxon>Micromonospora</taxon>
    </lineage>
</organism>
<keyword evidence="1" id="KW-1133">Transmembrane helix</keyword>